<dbReference type="GO" id="GO:0005524">
    <property type="term" value="F:ATP binding"/>
    <property type="evidence" value="ECO:0007669"/>
    <property type="project" value="UniProtKB-KW"/>
</dbReference>
<evidence type="ECO:0000256" key="1">
    <source>
        <dbReference type="ARBA" id="ARBA00005527"/>
    </source>
</evidence>
<evidence type="ECO:0000259" key="7">
    <source>
        <dbReference type="PROSITE" id="PS50011"/>
    </source>
</evidence>
<sequence>MTSRPRLLRAVKVHGPSEVGKQDRKHVELTFINERLHANGVFSNVYSATLTSPRILPIAIKKCWPRNSLARRSTVDPAAAKEDALREDANDGKAEAELLTKLKHAHVVSLLYTFSVKVDQDVCNCMILEFLPTDLGKMLKNRHHGKRINLLDAKLYSWQLFAALDFCASKGVAHRDVKPSNLLVDDDLGILKLADFGNAKILLAKESYPPYQVTRYYRAPELVFGSHKYTTKVDTWAAACVLGELLTGRPILPGTGNHDQGKLIASILGYPNDAQLKAMGCDRRPRLIRRDGRGLRSILPESSVNACAFELLNGIFKYEPYERLSYDFILGHDFYDDLRKTPAPIRKGGRRLPDLDFWISEESTQDSDD</sequence>
<dbReference type="WBParaSite" id="Pan_g1184.t1">
    <property type="protein sequence ID" value="Pan_g1184.t1"/>
    <property type="gene ID" value="Pan_g1184"/>
</dbReference>
<keyword evidence="4" id="KW-0547">Nucleotide-binding</keyword>
<dbReference type="Proteomes" id="UP000492821">
    <property type="component" value="Unassembled WGS sequence"/>
</dbReference>
<evidence type="ECO:0000313" key="8">
    <source>
        <dbReference type="Proteomes" id="UP000492821"/>
    </source>
</evidence>
<evidence type="ECO:0000256" key="3">
    <source>
        <dbReference type="ARBA" id="ARBA00022679"/>
    </source>
</evidence>
<dbReference type="PANTHER" id="PTHR24057:SF18">
    <property type="entry name" value="SERINE_THREONINE-PROTEIN KINASE R03D7.5-RELATED"/>
    <property type="match status" value="1"/>
</dbReference>
<dbReference type="InterPro" id="IPR008271">
    <property type="entry name" value="Ser/Thr_kinase_AS"/>
</dbReference>
<dbReference type="Gene3D" id="3.30.200.20">
    <property type="entry name" value="Phosphorylase Kinase, domain 1"/>
    <property type="match status" value="1"/>
</dbReference>
<keyword evidence="3" id="KW-0808">Transferase</keyword>
<dbReference type="Gene3D" id="1.10.510.10">
    <property type="entry name" value="Transferase(Phosphotransferase) domain 1"/>
    <property type="match status" value="1"/>
</dbReference>
<dbReference type="AlphaFoldDB" id="A0A7E4USE2"/>
<dbReference type="GO" id="GO:0030154">
    <property type="term" value="P:cell differentiation"/>
    <property type="evidence" value="ECO:0007669"/>
    <property type="project" value="TreeGrafter"/>
</dbReference>
<dbReference type="GO" id="GO:0032436">
    <property type="term" value="P:positive regulation of proteasomal ubiquitin-dependent protein catabolic process"/>
    <property type="evidence" value="ECO:0007669"/>
    <property type="project" value="TreeGrafter"/>
</dbReference>
<keyword evidence="6" id="KW-0067">ATP-binding</keyword>
<evidence type="ECO:0000256" key="6">
    <source>
        <dbReference type="ARBA" id="ARBA00022840"/>
    </source>
</evidence>
<dbReference type="GO" id="GO:0005634">
    <property type="term" value="C:nucleus"/>
    <property type="evidence" value="ECO:0007669"/>
    <property type="project" value="TreeGrafter"/>
</dbReference>
<accession>A0A7E4USE2</accession>
<dbReference type="InterPro" id="IPR000719">
    <property type="entry name" value="Prot_kinase_dom"/>
</dbReference>
<dbReference type="PANTHER" id="PTHR24057">
    <property type="entry name" value="GLYCOGEN SYNTHASE KINASE-3 ALPHA"/>
    <property type="match status" value="1"/>
</dbReference>
<evidence type="ECO:0000313" key="9">
    <source>
        <dbReference type="WBParaSite" id="Pan_g1184.t1"/>
    </source>
</evidence>
<evidence type="ECO:0000256" key="4">
    <source>
        <dbReference type="ARBA" id="ARBA00022741"/>
    </source>
</evidence>
<dbReference type="GO" id="GO:0005829">
    <property type="term" value="C:cytosol"/>
    <property type="evidence" value="ECO:0007669"/>
    <property type="project" value="TreeGrafter"/>
</dbReference>
<reference evidence="9" key="2">
    <citation type="submission" date="2020-10" db="UniProtKB">
        <authorList>
            <consortium name="WormBaseParasite"/>
        </authorList>
    </citation>
    <scope>IDENTIFICATION</scope>
</reference>
<comment type="similarity">
    <text evidence="1">Belongs to the protein kinase superfamily. CMGC Ser/Thr protein kinase family. GSK-3 subfamily.</text>
</comment>
<dbReference type="InterPro" id="IPR050591">
    <property type="entry name" value="GSK-3"/>
</dbReference>
<dbReference type="GO" id="GO:0070507">
    <property type="term" value="P:regulation of microtubule cytoskeleton organization"/>
    <property type="evidence" value="ECO:0007669"/>
    <property type="project" value="TreeGrafter"/>
</dbReference>
<feature type="domain" description="Protein kinase" evidence="7">
    <location>
        <begin position="31"/>
        <end position="335"/>
    </location>
</feature>
<keyword evidence="5" id="KW-0418">Kinase</keyword>
<dbReference type="PROSITE" id="PS00108">
    <property type="entry name" value="PROTEIN_KINASE_ST"/>
    <property type="match status" value="1"/>
</dbReference>
<evidence type="ECO:0000256" key="5">
    <source>
        <dbReference type="ARBA" id="ARBA00022777"/>
    </source>
</evidence>
<dbReference type="Pfam" id="PF00069">
    <property type="entry name" value="Pkinase"/>
    <property type="match status" value="1"/>
</dbReference>
<dbReference type="FunFam" id="1.10.510.10:FF:000624">
    <property type="entry name" value="Mitogen-activated protein kinase"/>
    <property type="match status" value="1"/>
</dbReference>
<dbReference type="PROSITE" id="PS50011">
    <property type="entry name" value="PROTEIN_KINASE_DOM"/>
    <property type="match status" value="1"/>
</dbReference>
<evidence type="ECO:0000256" key="2">
    <source>
        <dbReference type="ARBA" id="ARBA00022527"/>
    </source>
</evidence>
<dbReference type="SMART" id="SM00220">
    <property type="entry name" value="S_TKc"/>
    <property type="match status" value="1"/>
</dbReference>
<dbReference type="GO" id="GO:0007165">
    <property type="term" value="P:signal transduction"/>
    <property type="evidence" value="ECO:0007669"/>
    <property type="project" value="TreeGrafter"/>
</dbReference>
<dbReference type="SUPFAM" id="SSF56112">
    <property type="entry name" value="Protein kinase-like (PK-like)"/>
    <property type="match status" value="1"/>
</dbReference>
<proteinExistence type="inferred from homology"/>
<dbReference type="GO" id="GO:0004674">
    <property type="term" value="F:protein serine/threonine kinase activity"/>
    <property type="evidence" value="ECO:0007669"/>
    <property type="project" value="UniProtKB-KW"/>
</dbReference>
<name>A0A7E4USE2_PANRE</name>
<keyword evidence="2" id="KW-0723">Serine/threonine-protein kinase</keyword>
<dbReference type="GO" id="GO:0090090">
    <property type="term" value="P:negative regulation of canonical Wnt signaling pathway"/>
    <property type="evidence" value="ECO:0007669"/>
    <property type="project" value="TreeGrafter"/>
</dbReference>
<dbReference type="GO" id="GO:0030424">
    <property type="term" value="C:axon"/>
    <property type="evidence" value="ECO:0007669"/>
    <property type="project" value="TreeGrafter"/>
</dbReference>
<protein>
    <submittedName>
        <fullName evidence="9">Protein kinase domain-containing protein</fullName>
    </submittedName>
</protein>
<keyword evidence="8" id="KW-1185">Reference proteome</keyword>
<dbReference type="InterPro" id="IPR011009">
    <property type="entry name" value="Kinase-like_dom_sf"/>
</dbReference>
<organism evidence="8 9">
    <name type="scientific">Panagrellus redivivus</name>
    <name type="common">Microworm</name>
    <dbReference type="NCBI Taxonomy" id="6233"/>
    <lineage>
        <taxon>Eukaryota</taxon>
        <taxon>Metazoa</taxon>
        <taxon>Ecdysozoa</taxon>
        <taxon>Nematoda</taxon>
        <taxon>Chromadorea</taxon>
        <taxon>Rhabditida</taxon>
        <taxon>Tylenchina</taxon>
        <taxon>Panagrolaimomorpha</taxon>
        <taxon>Panagrolaimoidea</taxon>
        <taxon>Panagrolaimidae</taxon>
        <taxon>Panagrellus</taxon>
    </lineage>
</organism>
<reference evidence="8" key="1">
    <citation type="journal article" date="2013" name="Genetics">
        <title>The draft genome and transcriptome of Panagrellus redivivus are shaped by the harsh demands of a free-living lifestyle.</title>
        <authorList>
            <person name="Srinivasan J."/>
            <person name="Dillman A.R."/>
            <person name="Macchietto M.G."/>
            <person name="Heikkinen L."/>
            <person name="Lakso M."/>
            <person name="Fracchia K.M."/>
            <person name="Antoshechkin I."/>
            <person name="Mortazavi A."/>
            <person name="Wong G."/>
            <person name="Sternberg P.W."/>
        </authorList>
    </citation>
    <scope>NUCLEOTIDE SEQUENCE [LARGE SCALE GENOMIC DNA]</scope>
    <source>
        <strain evidence="8">MT8872</strain>
    </source>
</reference>